<evidence type="ECO:0000313" key="9">
    <source>
        <dbReference type="EMBL" id="MCW3474476.1"/>
    </source>
</evidence>
<evidence type="ECO:0000256" key="8">
    <source>
        <dbReference type="SAM" id="Phobius"/>
    </source>
</evidence>
<keyword evidence="6 8" id="KW-1133">Transmembrane helix</keyword>
<feature type="transmembrane region" description="Helical" evidence="8">
    <location>
        <begin position="214"/>
        <end position="237"/>
    </location>
</feature>
<evidence type="ECO:0000313" key="10">
    <source>
        <dbReference type="Proteomes" id="UP001165679"/>
    </source>
</evidence>
<protein>
    <submittedName>
        <fullName evidence="9">AI-2E family transporter YdiK</fullName>
    </submittedName>
</protein>
<reference evidence="9" key="2">
    <citation type="submission" date="2022-10" db="EMBL/GenBank/DDBJ databases">
        <authorList>
            <person name="Trinh H.N."/>
        </authorList>
    </citation>
    <scope>NUCLEOTIDE SEQUENCE</scope>
    <source>
        <strain evidence="9">RN2-1</strain>
    </source>
</reference>
<dbReference type="PANTHER" id="PTHR21716">
    <property type="entry name" value="TRANSMEMBRANE PROTEIN"/>
    <property type="match status" value="1"/>
</dbReference>
<evidence type="ECO:0000256" key="3">
    <source>
        <dbReference type="ARBA" id="ARBA00022448"/>
    </source>
</evidence>
<feature type="transmembrane region" description="Helical" evidence="8">
    <location>
        <begin position="152"/>
        <end position="179"/>
    </location>
</feature>
<dbReference type="PANTHER" id="PTHR21716:SF67">
    <property type="entry name" value="TRANSPORT PROTEIN YDIK-RELATED"/>
    <property type="match status" value="1"/>
</dbReference>
<dbReference type="Pfam" id="PF01594">
    <property type="entry name" value="AI-2E_transport"/>
    <property type="match status" value="1"/>
</dbReference>
<dbReference type="GO" id="GO:0005886">
    <property type="term" value="C:plasma membrane"/>
    <property type="evidence" value="ECO:0007669"/>
    <property type="project" value="UniProtKB-SubCell"/>
</dbReference>
<evidence type="ECO:0000256" key="1">
    <source>
        <dbReference type="ARBA" id="ARBA00004651"/>
    </source>
</evidence>
<sequence length="357" mass="37657">MADAYRDLTRTTLAVLFIGGMITTCFWILGPFLPAIVWAVTLVIATWQLMLRAQAALWNMRGLAVAVMTLGLLLVFIVPFWFAIGTIVGHAGQIAEWVRALASFKLPPAPDWLTALPLVGARATQLWDEAADRGLRDLAPQLAPYAGQVTNWFVGAVGSLGIVFVQFLLTVILAGIMYAKGEQGAAMARRFGHRLAGERGAEAVRLAGQAIRGVALAVVVTAAAQSLLGGIAIAVAGVPFASVLTALMFMLCIAQLGPGLVLLPAVIWMYVVGSAAWGTFLLVSSLVVISLDNFLRPILIRKGADLPLLLILGGVIGGLLSFGLVGIFLGPAALAVTYTLLQAWMAEDDAGQPTMDV</sequence>
<keyword evidence="3" id="KW-0813">Transport</keyword>
<comment type="similarity">
    <text evidence="2">Belongs to the autoinducer-2 exporter (AI-2E) (TC 2.A.86) family.</text>
</comment>
<feature type="transmembrane region" description="Helical" evidence="8">
    <location>
        <begin position="243"/>
        <end position="263"/>
    </location>
</feature>
<dbReference type="AlphaFoldDB" id="A0AA41YL99"/>
<organism evidence="9 10">
    <name type="scientific">Limobrevibacterium gyesilva</name>
    <dbReference type="NCBI Taxonomy" id="2991712"/>
    <lineage>
        <taxon>Bacteria</taxon>
        <taxon>Pseudomonadati</taxon>
        <taxon>Pseudomonadota</taxon>
        <taxon>Alphaproteobacteria</taxon>
        <taxon>Acetobacterales</taxon>
        <taxon>Acetobacteraceae</taxon>
        <taxon>Limobrevibacterium</taxon>
    </lineage>
</organism>
<dbReference type="Proteomes" id="UP001165679">
    <property type="component" value="Unassembled WGS sequence"/>
</dbReference>
<feature type="transmembrane region" description="Helical" evidence="8">
    <location>
        <begin position="309"/>
        <end position="336"/>
    </location>
</feature>
<feature type="transmembrane region" description="Helical" evidence="8">
    <location>
        <begin position="12"/>
        <end position="29"/>
    </location>
</feature>
<dbReference type="RefSeq" id="WP_264713109.1">
    <property type="nucleotide sequence ID" value="NZ_JAPDNT010000003.1"/>
</dbReference>
<dbReference type="NCBIfam" id="NF008216">
    <property type="entry name" value="PRK10983.1"/>
    <property type="match status" value="1"/>
</dbReference>
<comment type="caution">
    <text evidence="9">The sequence shown here is derived from an EMBL/GenBank/DDBJ whole genome shotgun (WGS) entry which is preliminary data.</text>
</comment>
<name>A0AA41YL99_9PROT</name>
<keyword evidence="10" id="KW-1185">Reference proteome</keyword>
<accession>A0AA41YL99</accession>
<keyword evidence="4" id="KW-1003">Cell membrane</keyword>
<evidence type="ECO:0000256" key="4">
    <source>
        <dbReference type="ARBA" id="ARBA00022475"/>
    </source>
</evidence>
<feature type="transmembrane region" description="Helical" evidence="8">
    <location>
        <begin position="35"/>
        <end position="51"/>
    </location>
</feature>
<comment type="subcellular location">
    <subcellularLocation>
        <location evidence="1">Cell membrane</location>
        <topology evidence="1">Multi-pass membrane protein</topology>
    </subcellularLocation>
</comment>
<evidence type="ECO:0000256" key="2">
    <source>
        <dbReference type="ARBA" id="ARBA00009773"/>
    </source>
</evidence>
<keyword evidence="7 8" id="KW-0472">Membrane</keyword>
<evidence type="ECO:0000256" key="6">
    <source>
        <dbReference type="ARBA" id="ARBA00022989"/>
    </source>
</evidence>
<evidence type="ECO:0000256" key="5">
    <source>
        <dbReference type="ARBA" id="ARBA00022692"/>
    </source>
</evidence>
<dbReference type="InterPro" id="IPR002549">
    <property type="entry name" value="AI-2E-like"/>
</dbReference>
<evidence type="ECO:0000256" key="7">
    <source>
        <dbReference type="ARBA" id="ARBA00023136"/>
    </source>
</evidence>
<reference evidence="9" key="1">
    <citation type="submission" date="2022-09" db="EMBL/GenBank/DDBJ databases">
        <title>Rhodovastum sp. nov. RN2-1 isolated from soil in Seongnam, South Korea.</title>
        <authorList>
            <person name="Le N.T."/>
        </authorList>
    </citation>
    <scope>NUCLEOTIDE SEQUENCE</scope>
    <source>
        <strain evidence="9">RN2-1</strain>
    </source>
</reference>
<feature type="transmembrane region" description="Helical" evidence="8">
    <location>
        <begin position="270"/>
        <end position="289"/>
    </location>
</feature>
<gene>
    <name evidence="9" type="primary">ydiK</name>
    <name evidence="9" type="ORF">OL599_07755</name>
</gene>
<proteinExistence type="inferred from homology"/>
<feature type="transmembrane region" description="Helical" evidence="8">
    <location>
        <begin position="63"/>
        <end position="84"/>
    </location>
</feature>
<keyword evidence="5 8" id="KW-0812">Transmembrane</keyword>
<dbReference type="EMBL" id="JAPDNT010000003">
    <property type="protein sequence ID" value="MCW3474476.1"/>
    <property type="molecule type" value="Genomic_DNA"/>
</dbReference>